<keyword evidence="2" id="KW-1185">Reference proteome</keyword>
<organism evidence="1 2">
    <name type="scientific">Iocasia fonsfrigidae</name>
    <dbReference type="NCBI Taxonomy" id="2682810"/>
    <lineage>
        <taxon>Bacteria</taxon>
        <taxon>Bacillati</taxon>
        <taxon>Bacillota</taxon>
        <taxon>Clostridia</taxon>
        <taxon>Halanaerobiales</taxon>
        <taxon>Halanaerobiaceae</taxon>
        <taxon>Iocasia</taxon>
    </lineage>
</organism>
<dbReference type="EMBL" id="CP046640">
    <property type="protein sequence ID" value="QTL97874.1"/>
    <property type="molecule type" value="Genomic_DNA"/>
</dbReference>
<reference evidence="1" key="1">
    <citation type="submission" date="2019-12" db="EMBL/GenBank/DDBJ databases">
        <authorList>
            <person name="zhang j."/>
            <person name="sun C.M."/>
        </authorList>
    </citation>
    <scope>NUCLEOTIDE SEQUENCE</scope>
    <source>
        <strain evidence="1">NS-1</strain>
    </source>
</reference>
<accession>A0A8A7KIB3</accession>
<dbReference type="InterPro" id="IPR043519">
    <property type="entry name" value="NT_sf"/>
</dbReference>
<sequence length="209" mass="24027">MKIGPALTLKKDFDQGKNVSIKKAKKILNESKLINKLLAEPKQKPRTFVGLRAYEWRLLELSEIPYTYTLDKVKKWLNMLIEKSYIKEGFSLTGDKDGLLSCHNSMITTILIKMNYDDKDLIDAGINWIIKYQSTNRGEECEWTGKNLSDLDLIVELAKKDLFELAGLKMDLEEKLNISTDIITYSGLRNFAKKEGFKKAVLDEQVIIM</sequence>
<dbReference type="SUPFAM" id="SSF81301">
    <property type="entry name" value="Nucleotidyltransferase"/>
    <property type="match status" value="1"/>
</dbReference>
<name>A0A8A7KIB3_9FIRM</name>
<gene>
    <name evidence="1" type="ORF">GM661_07705</name>
</gene>
<evidence type="ECO:0000313" key="2">
    <source>
        <dbReference type="Proteomes" id="UP000665020"/>
    </source>
</evidence>
<dbReference type="AlphaFoldDB" id="A0A8A7KIB3"/>
<protein>
    <submittedName>
        <fullName evidence="1">Uncharacterized protein</fullName>
    </submittedName>
</protein>
<dbReference type="KEGG" id="ifn:GM661_07705"/>
<dbReference type="RefSeq" id="WP_230869481.1">
    <property type="nucleotide sequence ID" value="NZ_CP046640.1"/>
</dbReference>
<dbReference type="Gene3D" id="3.30.460.10">
    <property type="entry name" value="Beta Polymerase, domain 2"/>
    <property type="match status" value="1"/>
</dbReference>
<dbReference type="Proteomes" id="UP000665020">
    <property type="component" value="Chromosome"/>
</dbReference>
<proteinExistence type="predicted"/>
<evidence type="ECO:0000313" key="1">
    <source>
        <dbReference type="EMBL" id="QTL97874.1"/>
    </source>
</evidence>